<keyword evidence="6 8" id="KW-1133">Transmembrane helix</keyword>
<evidence type="ECO:0000256" key="2">
    <source>
        <dbReference type="ARBA" id="ARBA00010072"/>
    </source>
</evidence>
<dbReference type="EMBL" id="NJGV01000022">
    <property type="protein sequence ID" value="OWY32911.1"/>
    <property type="molecule type" value="Genomic_DNA"/>
</dbReference>
<dbReference type="Gene3D" id="1.10.3720.10">
    <property type="entry name" value="MetI-like"/>
    <property type="match status" value="1"/>
</dbReference>
<dbReference type="PANTHER" id="PTHR30614:SF34">
    <property type="entry name" value="BLR6398 PROTEIN"/>
    <property type="match status" value="1"/>
</dbReference>
<evidence type="ECO:0000256" key="5">
    <source>
        <dbReference type="ARBA" id="ARBA00022692"/>
    </source>
</evidence>
<feature type="domain" description="ABC transmembrane type-1" evidence="9">
    <location>
        <begin position="17"/>
        <end position="205"/>
    </location>
</feature>
<feature type="transmembrane region" description="Helical" evidence="8">
    <location>
        <begin position="53"/>
        <end position="77"/>
    </location>
</feature>
<evidence type="ECO:0000256" key="6">
    <source>
        <dbReference type="ARBA" id="ARBA00022989"/>
    </source>
</evidence>
<dbReference type="InterPro" id="IPR010065">
    <property type="entry name" value="AA_ABC_transptr_permease_3TM"/>
</dbReference>
<proteinExistence type="inferred from homology"/>
<dbReference type="Proteomes" id="UP000214747">
    <property type="component" value="Unassembled WGS sequence"/>
</dbReference>
<feature type="transmembrane region" description="Helical" evidence="8">
    <location>
        <begin position="20"/>
        <end position="41"/>
    </location>
</feature>
<organism evidence="10 11">
    <name type="scientific">Herbaspirillum aquaticum</name>
    <dbReference type="NCBI Taxonomy" id="568783"/>
    <lineage>
        <taxon>Bacteria</taxon>
        <taxon>Pseudomonadati</taxon>
        <taxon>Pseudomonadota</taxon>
        <taxon>Betaproteobacteria</taxon>
        <taxon>Burkholderiales</taxon>
        <taxon>Oxalobacteraceae</taxon>
        <taxon>Herbaspirillum</taxon>
    </lineage>
</organism>
<evidence type="ECO:0000313" key="10">
    <source>
        <dbReference type="EMBL" id="OWY32911.1"/>
    </source>
</evidence>
<dbReference type="SUPFAM" id="SSF161098">
    <property type="entry name" value="MetI-like"/>
    <property type="match status" value="1"/>
</dbReference>
<protein>
    <submittedName>
        <fullName evidence="10">Amino acid ABC transporter permease</fullName>
    </submittedName>
</protein>
<evidence type="ECO:0000313" key="11">
    <source>
        <dbReference type="Proteomes" id="UP000214747"/>
    </source>
</evidence>
<dbReference type="GO" id="GO:0006865">
    <property type="term" value="P:amino acid transport"/>
    <property type="evidence" value="ECO:0007669"/>
    <property type="project" value="TreeGrafter"/>
</dbReference>
<feature type="transmembrane region" description="Helical" evidence="8">
    <location>
        <begin position="184"/>
        <end position="206"/>
    </location>
</feature>
<keyword evidence="11" id="KW-1185">Reference proteome</keyword>
<dbReference type="GO" id="GO:0043190">
    <property type="term" value="C:ATP-binding cassette (ABC) transporter complex"/>
    <property type="evidence" value="ECO:0007669"/>
    <property type="project" value="InterPro"/>
</dbReference>
<name>A0A225SP79_9BURK</name>
<evidence type="ECO:0000256" key="8">
    <source>
        <dbReference type="RuleBase" id="RU363032"/>
    </source>
</evidence>
<evidence type="ECO:0000256" key="4">
    <source>
        <dbReference type="ARBA" id="ARBA00022475"/>
    </source>
</evidence>
<comment type="similarity">
    <text evidence="2">Belongs to the binding-protein-dependent transport system permease family. HisMQ subfamily.</text>
</comment>
<comment type="caution">
    <text evidence="10">The sequence shown here is derived from an EMBL/GenBank/DDBJ whole genome shotgun (WGS) entry which is preliminary data.</text>
</comment>
<evidence type="ECO:0000256" key="1">
    <source>
        <dbReference type="ARBA" id="ARBA00004429"/>
    </source>
</evidence>
<dbReference type="GO" id="GO:0022857">
    <property type="term" value="F:transmembrane transporter activity"/>
    <property type="evidence" value="ECO:0007669"/>
    <property type="project" value="InterPro"/>
</dbReference>
<keyword evidence="4" id="KW-1003">Cell membrane</keyword>
<reference evidence="10 11" key="1">
    <citation type="journal article" date="2010" name="Int. J. Syst. Evol. Microbiol.">
        <title>Reclassification of Herbaspirillum putei as a later heterotypic synonym of Herbaspirillum huttiense, with the description of H. huttiense subsp. huttiense subsp. nov. and H. huttiense subsp. putei subsp. nov., comb. nov., and description of Herbaspirillum aquaticum sp. nov.</title>
        <authorList>
            <person name="Dobritsa A.P."/>
            <person name="Reddy M.C."/>
            <person name="Samadpour M."/>
        </authorList>
    </citation>
    <scope>NUCLEOTIDE SEQUENCE [LARGE SCALE GENOMIC DNA]</scope>
    <source>
        <strain evidence="10 11">IEH 4430</strain>
    </source>
</reference>
<keyword evidence="3 8" id="KW-0813">Transport</keyword>
<evidence type="ECO:0000256" key="3">
    <source>
        <dbReference type="ARBA" id="ARBA00022448"/>
    </source>
</evidence>
<dbReference type="AlphaFoldDB" id="A0A225SP79"/>
<accession>A0A225SP79</accession>
<dbReference type="Pfam" id="PF00528">
    <property type="entry name" value="BPD_transp_1"/>
    <property type="match status" value="1"/>
</dbReference>
<dbReference type="InterPro" id="IPR043429">
    <property type="entry name" value="ArtM/GltK/GlnP/TcyL/YhdX-like"/>
</dbReference>
<sequence>MLAEFSFDNFLFLLEAARWTLLLSVLAFVGGGIAGFIVALMRTSHLAPLRLLSAVYIQIIQGTPVLIILFLSFYGLAIFGYKLPPMVAATIAMTIYSSAYLGEIWRGCIEAVPVPQWEASTALAMTRWQQLRYVILPQAVRISLPPTVGFLVQIVKNTSIASIIGLVELAQAGKLVSNATFQPFLVFPIVAGIYFVFCYPLSRFAFALERKYHAHR</sequence>
<dbReference type="InterPro" id="IPR000515">
    <property type="entry name" value="MetI-like"/>
</dbReference>
<gene>
    <name evidence="10" type="ORF">CEJ45_19650</name>
</gene>
<comment type="subcellular location">
    <subcellularLocation>
        <location evidence="1">Cell inner membrane</location>
        <topology evidence="1">Multi-pass membrane protein</topology>
    </subcellularLocation>
    <subcellularLocation>
        <location evidence="8">Cell membrane</location>
        <topology evidence="8">Multi-pass membrane protein</topology>
    </subcellularLocation>
</comment>
<dbReference type="RefSeq" id="WP_088756751.1">
    <property type="nucleotide sequence ID" value="NZ_JARJFG010000023.1"/>
</dbReference>
<dbReference type="PROSITE" id="PS50928">
    <property type="entry name" value="ABC_TM1"/>
    <property type="match status" value="1"/>
</dbReference>
<keyword evidence="7 8" id="KW-0472">Membrane</keyword>
<dbReference type="PANTHER" id="PTHR30614">
    <property type="entry name" value="MEMBRANE COMPONENT OF AMINO ACID ABC TRANSPORTER"/>
    <property type="match status" value="1"/>
</dbReference>
<evidence type="ECO:0000259" key="9">
    <source>
        <dbReference type="PROSITE" id="PS50928"/>
    </source>
</evidence>
<dbReference type="CDD" id="cd06261">
    <property type="entry name" value="TM_PBP2"/>
    <property type="match status" value="1"/>
</dbReference>
<dbReference type="NCBIfam" id="TIGR01726">
    <property type="entry name" value="HEQRo_perm_3TM"/>
    <property type="match status" value="1"/>
</dbReference>
<evidence type="ECO:0000256" key="7">
    <source>
        <dbReference type="ARBA" id="ARBA00023136"/>
    </source>
</evidence>
<keyword evidence="5 8" id="KW-0812">Transmembrane</keyword>
<dbReference type="InterPro" id="IPR035906">
    <property type="entry name" value="MetI-like_sf"/>
</dbReference>